<keyword evidence="2" id="KW-0378">Hydrolase</keyword>
<sequence>MQRFAPIFVTALIVGMLAGPTPAAANGVWTSRSVAGMTTHVYTPATAGVVGEGRGLLIALHGCSQSATVFRDLGNWASAAEAYGMVVAVPSAPNGGVLLGCWDYFGGNHSRTQGHAGALLQLAANLKADAALDVDPAQVYVAGLSSGGGMAMVMGCVAPDVFAGVGIDAGPTIGTSSSQIGKVSTTQQAAKSLCTSLAGSNAGALQTQLTSVLAGTGDYVVAQGYADLNAAVMAQLYGASSAGGFSVADLEGYQPAGTGLLWADAEGPRVSQIRATGLAHAWPAGSGAGADKSYVSPKHVNYAWYLADFFSTHNRRICADCGGNGETGTGETGDGETGNGDTGSETGGETGGDDTGSGETGNGDTGSGDTGEAPCTPSTPYVQAVTATITGHLSRFTSYPHGFGVADATYTSLFAKYGMSTAFPLYQGSDSKWYADPAKVPGAVSCP</sequence>
<dbReference type="PANTHER" id="PTHR43037:SF1">
    <property type="entry name" value="BLL1128 PROTEIN"/>
    <property type="match status" value="1"/>
</dbReference>
<dbReference type="SUPFAM" id="SSF53474">
    <property type="entry name" value="alpha/beta-Hydrolases"/>
    <property type="match status" value="2"/>
</dbReference>
<proteinExistence type="predicted"/>
<accession>A0ABT5DWW1</accession>
<dbReference type="RefSeq" id="WP_272086587.1">
    <property type="nucleotide sequence ID" value="NZ_JAQNDL010000001.1"/>
</dbReference>
<name>A0ABT5DWW1_9BACT</name>
<evidence type="ECO:0000256" key="2">
    <source>
        <dbReference type="ARBA" id="ARBA00022801"/>
    </source>
</evidence>
<evidence type="ECO:0000313" key="6">
    <source>
        <dbReference type="Proteomes" id="UP001221686"/>
    </source>
</evidence>
<evidence type="ECO:0000256" key="1">
    <source>
        <dbReference type="ARBA" id="ARBA00022729"/>
    </source>
</evidence>
<evidence type="ECO:0000256" key="4">
    <source>
        <dbReference type="SAM" id="SignalP"/>
    </source>
</evidence>
<dbReference type="NCBIfam" id="TIGR01840">
    <property type="entry name" value="esterase_phb"/>
    <property type="match status" value="1"/>
</dbReference>
<reference evidence="5 6" key="1">
    <citation type="submission" date="2022-11" db="EMBL/GenBank/DDBJ databases">
        <title>Minimal conservation of predation-associated metabolite biosynthetic gene clusters underscores biosynthetic potential of Myxococcota including descriptions for ten novel species: Archangium lansinium sp. nov., Myxococcus landrumus sp. nov., Nannocystis bai.</title>
        <authorList>
            <person name="Ahearne A."/>
            <person name="Stevens C."/>
            <person name="Dowd S."/>
        </authorList>
    </citation>
    <scope>NUCLEOTIDE SEQUENCE [LARGE SCALE GENOMIC DNA]</scope>
    <source>
        <strain evidence="5 6">BB15-2</strain>
    </source>
</reference>
<evidence type="ECO:0000256" key="3">
    <source>
        <dbReference type="SAM" id="MobiDB-lite"/>
    </source>
</evidence>
<organism evidence="5 6">
    <name type="scientific">Nannocystis bainbridge</name>
    <dbReference type="NCBI Taxonomy" id="2995303"/>
    <lineage>
        <taxon>Bacteria</taxon>
        <taxon>Pseudomonadati</taxon>
        <taxon>Myxococcota</taxon>
        <taxon>Polyangia</taxon>
        <taxon>Nannocystales</taxon>
        <taxon>Nannocystaceae</taxon>
        <taxon>Nannocystis</taxon>
    </lineage>
</organism>
<keyword evidence="1 4" id="KW-0732">Signal</keyword>
<feature type="compositionally biased region" description="Gly residues" evidence="3">
    <location>
        <begin position="323"/>
        <end position="369"/>
    </location>
</feature>
<evidence type="ECO:0000313" key="5">
    <source>
        <dbReference type="EMBL" id="MDC0718107.1"/>
    </source>
</evidence>
<protein>
    <submittedName>
        <fullName evidence="5">PHB depolymerase family esterase</fullName>
    </submittedName>
</protein>
<dbReference type="InterPro" id="IPR010126">
    <property type="entry name" value="Esterase_phb"/>
</dbReference>
<dbReference type="Proteomes" id="UP001221686">
    <property type="component" value="Unassembled WGS sequence"/>
</dbReference>
<dbReference type="InterPro" id="IPR050955">
    <property type="entry name" value="Plant_Biomass_Hydrol_Est"/>
</dbReference>
<dbReference type="Pfam" id="PF10503">
    <property type="entry name" value="Esterase_PHB"/>
    <property type="match status" value="1"/>
</dbReference>
<dbReference type="EMBL" id="JAQNDL010000001">
    <property type="protein sequence ID" value="MDC0718107.1"/>
    <property type="molecule type" value="Genomic_DNA"/>
</dbReference>
<keyword evidence="6" id="KW-1185">Reference proteome</keyword>
<gene>
    <name evidence="5" type="ORF">POL25_14465</name>
</gene>
<dbReference type="PANTHER" id="PTHR43037">
    <property type="entry name" value="UNNAMED PRODUCT-RELATED"/>
    <property type="match status" value="1"/>
</dbReference>
<dbReference type="InterPro" id="IPR029058">
    <property type="entry name" value="AB_hydrolase_fold"/>
</dbReference>
<feature type="region of interest" description="Disordered" evidence="3">
    <location>
        <begin position="323"/>
        <end position="379"/>
    </location>
</feature>
<feature type="signal peptide" evidence="4">
    <location>
        <begin position="1"/>
        <end position="25"/>
    </location>
</feature>
<comment type="caution">
    <text evidence="5">The sequence shown here is derived from an EMBL/GenBank/DDBJ whole genome shotgun (WGS) entry which is preliminary data.</text>
</comment>
<feature type="chain" id="PRO_5045721998" evidence="4">
    <location>
        <begin position="26"/>
        <end position="447"/>
    </location>
</feature>
<dbReference type="Gene3D" id="3.40.50.1820">
    <property type="entry name" value="alpha/beta hydrolase"/>
    <property type="match status" value="1"/>
</dbReference>